<accession>A0A1Q9CGD4</accession>
<dbReference type="AlphaFoldDB" id="A0A1Q9CGD4"/>
<sequence length="566" mass="62081">MPSAPCPTCAPGLDRLHSRTPRTRRPVFIIFIPFFVYNAFPGDGLGRLHLSVGWPPLCRLLQFFSVEPVDVTPLRVSTFWPGLAPAPATTATSTAPPSTTPAAAPATTVAHTAAVTTPSNVLEMLIQCLAEAETDQLEAFCWHVGDLLFQFRSHLLDPPPRAAVGSGPSDSLDDMPATSFNSDFLRSRRRTGGIRDFDPWTYSSLSSRSTSCLRHRTPDRSRGRREFVNVIATVTDIVMLLARPPPLPALAAVLVAAVEKLNAHEKLIRVKPGALQIPDLSPCTRWLAMRSRTCTDKIKKTGTMVAHTPCAFFGLHLIAIRSHFHSLFIWDFGFFIALVSPSSWLPIVLAPQSVHMVDCHTDPDHILALKVTPIDVVLLVLTVPVVALTPNSAQAWIVRLLAAGRPLVLEIFRTRQEALLASFIMRTLRKGADQYDVSDILKALHDGGSVATEGPKDLTLWSYRAQLLQHVADAVATVINDMIGRSDTNTGKPALLEQIQQLQKENDELRLAAFEPFERKDRRTVLSSNAPKSGSATDVKKWVDNLLKMHKEVLATFKPAAAPSTS</sequence>
<organism evidence="1 2">
    <name type="scientific">Symbiodinium microadriaticum</name>
    <name type="common">Dinoflagellate</name>
    <name type="synonym">Zooxanthella microadriatica</name>
    <dbReference type="NCBI Taxonomy" id="2951"/>
    <lineage>
        <taxon>Eukaryota</taxon>
        <taxon>Sar</taxon>
        <taxon>Alveolata</taxon>
        <taxon>Dinophyceae</taxon>
        <taxon>Suessiales</taxon>
        <taxon>Symbiodiniaceae</taxon>
        <taxon>Symbiodinium</taxon>
    </lineage>
</organism>
<keyword evidence="2" id="KW-1185">Reference proteome</keyword>
<comment type="caution">
    <text evidence="1">The sequence shown here is derived from an EMBL/GenBank/DDBJ whole genome shotgun (WGS) entry which is preliminary data.</text>
</comment>
<dbReference type="OrthoDB" id="429690at2759"/>
<name>A0A1Q9CGD4_SYMMI</name>
<reference evidence="1 2" key="1">
    <citation type="submission" date="2016-02" db="EMBL/GenBank/DDBJ databases">
        <title>Genome analysis of coral dinoflagellate symbionts highlights evolutionary adaptations to a symbiotic lifestyle.</title>
        <authorList>
            <person name="Aranda M."/>
            <person name="Li Y."/>
            <person name="Liew Y.J."/>
            <person name="Baumgarten S."/>
            <person name="Simakov O."/>
            <person name="Wilson M."/>
            <person name="Piel J."/>
            <person name="Ashoor H."/>
            <person name="Bougouffa S."/>
            <person name="Bajic V.B."/>
            <person name="Ryu T."/>
            <person name="Ravasi T."/>
            <person name="Bayer T."/>
            <person name="Micklem G."/>
            <person name="Kim H."/>
            <person name="Bhak J."/>
            <person name="Lajeunesse T.C."/>
            <person name="Voolstra C.R."/>
        </authorList>
    </citation>
    <scope>NUCLEOTIDE SEQUENCE [LARGE SCALE GENOMIC DNA]</scope>
    <source>
        <strain evidence="1 2">CCMP2467</strain>
    </source>
</reference>
<evidence type="ECO:0000313" key="1">
    <source>
        <dbReference type="EMBL" id="OLP81980.1"/>
    </source>
</evidence>
<proteinExistence type="predicted"/>
<dbReference type="Proteomes" id="UP000186817">
    <property type="component" value="Unassembled WGS sequence"/>
</dbReference>
<evidence type="ECO:0000313" key="2">
    <source>
        <dbReference type="Proteomes" id="UP000186817"/>
    </source>
</evidence>
<dbReference type="EMBL" id="LSRX01001233">
    <property type="protein sequence ID" value="OLP81980.1"/>
    <property type="molecule type" value="Genomic_DNA"/>
</dbReference>
<protein>
    <submittedName>
        <fullName evidence="1">Uncharacterized protein</fullName>
    </submittedName>
</protein>
<gene>
    <name evidence="1" type="ORF">AK812_SmicGene37396</name>
</gene>